<accession>A0A0C5CCK7</accession>
<protein>
    <recommendedName>
        <fullName evidence="3">Nitrosopumilus output domain-containing protein</fullName>
    </recommendedName>
</protein>
<dbReference type="OrthoDB" id="7601at2157"/>
<evidence type="ECO:0000313" key="1">
    <source>
        <dbReference type="EMBL" id="AJM92917.1"/>
    </source>
</evidence>
<sequence>MSESYDEYRELVAVAVEHALLVMGKLEFHKIQSVLHERYGITTANSLDNPEYLKNILRDYFGNSYQDILDTIYQVIDDKKDVKVIKDFLYVMGT</sequence>
<dbReference type="STRING" id="1582439.NPIRD3C_1705"/>
<evidence type="ECO:0000313" key="2">
    <source>
        <dbReference type="Proteomes" id="UP000032027"/>
    </source>
</evidence>
<dbReference type="HOGENOM" id="CLU_2379257_0_0_2"/>
<dbReference type="GeneID" id="41600804"/>
<gene>
    <name evidence="1" type="ORF">NPIRD3C_1705</name>
</gene>
<reference evidence="1 2" key="2">
    <citation type="journal article" date="2016" name="ISME J.">
        <title>Physiological and genomic characterization of two novel marine thaumarchaeal strains indicates niche differentiation.</title>
        <authorList>
            <person name="Bayer B."/>
            <person name="Vojvoda J."/>
            <person name="Offre P."/>
            <person name="Alves R.J."/>
            <person name="Elisabeth N.H."/>
            <person name="Garcia J.A."/>
            <person name="Volland J.M."/>
            <person name="Srivastava A."/>
            <person name="Schleper C."/>
            <person name="Herndl G.J."/>
        </authorList>
    </citation>
    <scope>NUCLEOTIDE SEQUENCE [LARGE SCALE GENOMIC DNA]</scope>
    <source>
        <strain evidence="1 2">D3C</strain>
    </source>
</reference>
<proteinExistence type="predicted"/>
<name>A0A0C5CCK7_9ARCH</name>
<keyword evidence="2" id="KW-1185">Reference proteome</keyword>
<dbReference type="Proteomes" id="UP000032027">
    <property type="component" value="Chromosome"/>
</dbReference>
<organism evidence="1 2">
    <name type="scientific">Nitrosopumilus piranensis</name>
    <dbReference type="NCBI Taxonomy" id="1582439"/>
    <lineage>
        <taxon>Archaea</taxon>
        <taxon>Nitrososphaerota</taxon>
        <taxon>Nitrososphaeria</taxon>
        <taxon>Nitrosopumilales</taxon>
        <taxon>Nitrosopumilaceae</taxon>
        <taxon>Nitrosopumilus</taxon>
    </lineage>
</organism>
<dbReference type="KEGG" id="nid:NPIRD3C_1705"/>
<reference evidence="2" key="1">
    <citation type="submission" date="2015-02" db="EMBL/GenBank/DDBJ databases">
        <title>Characterization of two novel Thaumarchaeota isolated from the Northern Adriatic Sea.</title>
        <authorList>
            <person name="Bayer B."/>
            <person name="Vojvoda J."/>
            <person name="Offre P."/>
            <person name="Srivastava A."/>
            <person name="Elisabeth N."/>
            <person name="Garcia J.A.L."/>
            <person name="Schleper C."/>
            <person name="Herndl G.J."/>
        </authorList>
    </citation>
    <scope>NUCLEOTIDE SEQUENCE [LARGE SCALE GENOMIC DNA]</scope>
    <source>
        <strain evidence="2">D3C</strain>
    </source>
</reference>
<dbReference type="PATRIC" id="fig|1582439.9.peg.1756"/>
<reference evidence="1 2" key="3">
    <citation type="journal article" date="2019" name="Int. J. Syst. Evol. Microbiol.">
        <title>Nitrosopumilus adriaticus sp. nov. and Nitrosopumilus piranensis sp. nov., two ammonia-oxidizing archaea from the Adriatic Sea and members of the class Nitrososphaeria.</title>
        <authorList>
            <person name="Bayer B."/>
            <person name="Vojvoda J."/>
            <person name="Reinthaler T."/>
            <person name="Reyes C."/>
            <person name="Pinto M."/>
            <person name="Herndl G.J."/>
        </authorList>
    </citation>
    <scope>NUCLEOTIDE SEQUENCE [LARGE SCALE GENOMIC DNA]</scope>
    <source>
        <strain evidence="1 2">D3C</strain>
    </source>
</reference>
<dbReference type="RefSeq" id="WP_148703674.1">
    <property type="nucleotide sequence ID" value="NZ_CP010868.1"/>
</dbReference>
<evidence type="ECO:0008006" key="3">
    <source>
        <dbReference type="Google" id="ProtNLM"/>
    </source>
</evidence>
<dbReference type="AlphaFoldDB" id="A0A0C5CCK7"/>
<dbReference type="EMBL" id="CP010868">
    <property type="protein sequence ID" value="AJM92917.1"/>
    <property type="molecule type" value="Genomic_DNA"/>
</dbReference>